<dbReference type="Proteomes" id="UP000248961">
    <property type="component" value="Unassembled WGS sequence"/>
</dbReference>
<name>A0A395I5B4_ASPHC</name>
<feature type="region of interest" description="Disordered" evidence="1">
    <location>
        <begin position="235"/>
        <end position="378"/>
    </location>
</feature>
<evidence type="ECO:0000313" key="2">
    <source>
        <dbReference type="EMBL" id="RAL14975.1"/>
    </source>
</evidence>
<dbReference type="EMBL" id="KZ824273">
    <property type="protein sequence ID" value="RAL14975.1"/>
    <property type="molecule type" value="Genomic_DNA"/>
</dbReference>
<dbReference type="VEuPathDB" id="FungiDB:BO97DRAFT_261904"/>
<feature type="compositionally biased region" description="Acidic residues" evidence="1">
    <location>
        <begin position="241"/>
        <end position="256"/>
    </location>
</feature>
<organism evidence="2 3">
    <name type="scientific">Aspergillus homomorphus (strain CBS 101889)</name>
    <dbReference type="NCBI Taxonomy" id="1450537"/>
    <lineage>
        <taxon>Eukaryota</taxon>
        <taxon>Fungi</taxon>
        <taxon>Dikarya</taxon>
        <taxon>Ascomycota</taxon>
        <taxon>Pezizomycotina</taxon>
        <taxon>Eurotiomycetes</taxon>
        <taxon>Eurotiomycetidae</taxon>
        <taxon>Eurotiales</taxon>
        <taxon>Aspergillaceae</taxon>
        <taxon>Aspergillus</taxon>
        <taxon>Aspergillus subgen. Circumdati</taxon>
    </lineage>
</organism>
<accession>A0A395I5B4</accession>
<dbReference type="GeneID" id="37195200"/>
<proteinExistence type="predicted"/>
<evidence type="ECO:0000313" key="3">
    <source>
        <dbReference type="Proteomes" id="UP000248961"/>
    </source>
</evidence>
<feature type="region of interest" description="Disordered" evidence="1">
    <location>
        <begin position="1"/>
        <end position="74"/>
    </location>
</feature>
<sequence>MPRNLPWLLETTSTKNSPSSRDTTPPARPRSRRATASTKQNAPTPGPSSNSRPRHRDFLRSSPTPPSSPIHRCPSEEYILPSDEIYMMVEDEFYAVAQTFTQHLHYAEYVRRKKEVKALKQLQQFQKDGPLRPTDGVTVLSEEQKRVQARGALEAKQRVGLERLGGGGRPVVDSDDDTGDDVGDNLGQEEEEDETWAGTSLHELMVSPRKVRSLVGMQGIRSSTRAAAGFAVAGTGRDIGDGEYDEETASDDDDDLDAHVKLETTPTAQRRSHMLRSTSSDSKTSDTKTTTPRAENARSMNTTSTATATYRTPTPSSINAKRRLFFDDWDQLPEPPESTVQGQSRLSSSSSETPPPIPRASDPKAKKSRLNEVPTFLL</sequence>
<dbReference type="RefSeq" id="XP_025554129.1">
    <property type="nucleotide sequence ID" value="XM_025690911.1"/>
</dbReference>
<keyword evidence="3" id="KW-1185">Reference proteome</keyword>
<dbReference type="AlphaFoldDB" id="A0A395I5B4"/>
<feature type="region of interest" description="Disordered" evidence="1">
    <location>
        <begin position="163"/>
        <end position="195"/>
    </location>
</feature>
<feature type="compositionally biased region" description="Acidic residues" evidence="1">
    <location>
        <begin position="173"/>
        <end position="195"/>
    </location>
</feature>
<protein>
    <submittedName>
        <fullName evidence="2">Uncharacterized protein</fullName>
    </submittedName>
</protein>
<evidence type="ECO:0000256" key="1">
    <source>
        <dbReference type="SAM" id="MobiDB-lite"/>
    </source>
</evidence>
<dbReference type="STRING" id="1450537.A0A395I5B4"/>
<gene>
    <name evidence="2" type="ORF">BO97DRAFT_261904</name>
</gene>
<dbReference type="OrthoDB" id="5374569at2759"/>
<feature type="compositionally biased region" description="Low complexity" evidence="1">
    <location>
        <begin position="302"/>
        <end position="317"/>
    </location>
</feature>
<reference evidence="2 3" key="1">
    <citation type="submission" date="2018-02" db="EMBL/GenBank/DDBJ databases">
        <title>The genomes of Aspergillus section Nigri reveals drivers in fungal speciation.</title>
        <authorList>
            <consortium name="DOE Joint Genome Institute"/>
            <person name="Vesth T.C."/>
            <person name="Nybo J."/>
            <person name="Theobald S."/>
            <person name="Brandl J."/>
            <person name="Frisvad J.C."/>
            <person name="Nielsen K.F."/>
            <person name="Lyhne E.K."/>
            <person name="Kogle M.E."/>
            <person name="Kuo A."/>
            <person name="Riley R."/>
            <person name="Clum A."/>
            <person name="Nolan M."/>
            <person name="Lipzen A."/>
            <person name="Salamov A."/>
            <person name="Henrissat B."/>
            <person name="Wiebenga A."/>
            <person name="De vries R.P."/>
            <person name="Grigoriev I.V."/>
            <person name="Mortensen U.H."/>
            <person name="Andersen M.R."/>
            <person name="Baker S.E."/>
        </authorList>
    </citation>
    <scope>NUCLEOTIDE SEQUENCE [LARGE SCALE GENOMIC DNA]</scope>
    <source>
        <strain evidence="2 3">CBS 101889</strain>
    </source>
</reference>
<feature type="compositionally biased region" description="Low complexity" evidence="1">
    <location>
        <begin position="277"/>
        <end position="291"/>
    </location>
</feature>
<feature type="compositionally biased region" description="Polar residues" evidence="1">
    <location>
        <begin position="39"/>
        <end position="51"/>
    </location>
</feature>